<dbReference type="AlphaFoldDB" id="A0A9P8ZVS1"/>
<evidence type="ECO:0000313" key="1">
    <source>
        <dbReference type="EMBL" id="KAH6648999.1"/>
    </source>
</evidence>
<dbReference type="OrthoDB" id="3480872at2759"/>
<protein>
    <submittedName>
        <fullName evidence="1">Uncharacterized protein</fullName>
    </submittedName>
</protein>
<comment type="caution">
    <text evidence="1">The sequence shown here is derived from an EMBL/GenBank/DDBJ whole genome shotgun (WGS) entry which is preliminary data.</text>
</comment>
<evidence type="ECO:0000313" key="2">
    <source>
        <dbReference type="Proteomes" id="UP000758603"/>
    </source>
</evidence>
<name>A0A9P8ZVS1_9PEZI</name>
<dbReference type="RefSeq" id="XP_045955506.1">
    <property type="nucleotide sequence ID" value="XM_046100563.1"/>
</dbReference>
<organism evidence="1 2">
    <name type="scientific">Truncatella angustata</name>
    <dbReference type="NCBI Taxonomy" id="152316"/>
    <lineage>
        <taxon>Eukaryota</taxon>
        <taxon>Fungi</taxon>
        <taxon>Dikarya</taxon>
        <taxon>Ascomycota</taxon>
        <taxon>Pezizomycotina</taxon>
        <taxon>Sordariomycetes</taxon>
        <taxon>Xylariomycetidae</taxon>
        <taxon>Amphisphaeriales</taxon>
        <taxon>Sporocadaceae</taxon>
        <taxon>Truncatella</taxon>
    </lineage>
</organism>
<dbReference type="GeneID" id="70129455"/>
<gene>
    <name evidence="1" type="ORF">BKA67DRAFT_539003</name>
</gene>
<reference evidence="1" key="1">
    <citation type="journal article" date="2021" name="Nat. Commun.">
        <title>Genetic determinants of endophytism in the Arabidopsis root mycobiome.</title>
        <authorList>
            <person name="Mesny F."/>
            <person name="Miyauchi S."/>
            <person name="Thiergart T."/>
            <person name="Pickel B."/>
            <person name="Atanasova L."/>
            <person name="Karlsson M."/>
            <person name="Huettel B."/>
            <person name="Barry K.W."/>
            <person name="Haridas S."/>
            <person name="Chen C."/>
            <person name="Bauer D."/>
            <person name="Andreopoulos W."/>
            <person name="Pangilinan J."/>
            <person name="LaButti K."/>
            <person name="Riley R."/>
            <person name="Lipzen A."/>
            <person name="Clum A."/>
            <person name="Drula E."/>
            <person name="Henrissat B."/>
            <person name="Kohler A."/>
            <person name="Grigoriev I.V."/>
            <person name="Martin F.M."/>
            <person name="Hacquard S."/>
        </authorList>
    </citation>
    <scope>NUCLEOTIDE SEQUENCE</scope>
    <source>
        <strain evidence="1">MPI-SDFR-AT-0073</strain>
    </source>
</reference>
<dbReference type="Proteomes" id="UP000758603">
    <property type="component" value="Unassembled WGS sequence"/>
</dbReference>
<dbReference type="EMBL" id="JAGPXC010000007">
    <property type="protein sequence ID" value="KAH6648999.1"/>
    <property type="molecule type" value="Genomic_DNA"/>
</dbReference>
<accession>A0A9P8ZVS1</accession>
<keyword evidence="2" id="KW-1185">Reference proteome</keyword>
<proteinExistence type="predicted"/>
<sequence>MGANNSSTSISSRLHHEYSEPFSVTVIGARFPADGSAPHLVKVATMPVSSGPGIDLNHVPDLRAFWKAPEAWRDREVRRVELGDPFQPWCNGLYLVIFSFACDYLPRNETFPPELTQPLSAHGDVFVFKLYPWEFAEFARAAYDSVPAELLQLPLFSQLQERQNSAGRKSKT</sequence>